<evidence type="ECO:0000256" key="1">
    <source>
        <dbReference type="SAM" id="Phobius"/>
    </source>
</evidence>
<reference evidence="2 3" key="1">
    <citation type="submission" date="2017-10" db="EMBL/GenBank/DDBJ databases">
        <title>Sedimentibacterium mangrovi gen. nov., sp. nov., a novel member of family Phyllobacteriacea isolated from mangrove sediment.</title>
        <authorList>
            <person name="Liao H."/>
            <person name="Tian Y."/>
        </authorList>
    </citation>
    <scope>NUCLEOTIDE SEQUENCE [LARGE SCALE GENOMIC DNA]</scope>
    <source>
        <strain evidence="2 3">X9-2-2</strain>
    </source>
</reference>
<name>A0A2G1QRP2_9HYPH</name>
<evidence type="ECO:0008006" key="4">
    <source>
        <dbReference type="Google" id="ProtNLM"/>
    </source>
</evidence>
<evidence type="ECO:0000313" key="3">
    <source>
        <dbReference type="Proteomes" id="UP000221168"/>
    </source>
</evidence>
<dbReference type="EMBL" id="PDVP01000002">
    <property type="protein sequence ID" value="PHP68175.1"/>
    <property type="molecule type" value="Genomic_DNA"/>
</dbReference>
<keyword evidence="3" id="KW-1185">Reference proteome</keyword>
<feature type="transmembrane region" description="Helical" evidence="1">
    <location>
        <begin position="101"/>
        <end position="123"/>
    </location>
</feature>
<keyword evidence="1" id="KW-0812">Transmembrane</keyword>
<organism evidence="2 3">
    <name type="scientific">Zhengella mangrovi</name>
    <dbReference type="NCBI Taxonomy" id="1982044"/>
    <lineage>
        <taxon>Bacteria</taxon>
        <taxon>Pseudomonadati</taxon>
        <taxon>Pseudomonadota</taxon>
        <taxon>Alphaproteobacteria</taxon>
        <taxon>Hyphomicrobiales</taxon>
        <taxon>Notoacmeibacteraceae</taxon>
        <taxon>Zhengella</taxon>
    </lineage>
</organism>
<protein>
    <recommendedName>
        <fullName evidence="4">Tip attachment protein J domain-containing protein</fullName>
    </recommendedName>
</protein>
<accession>A0A2G1QRP2</accession>
<dbReference type="AlphaFoldDB" id="A0A2G1QRP2"/>
<sequence length="911" mass="98588">MNAQPVLAAWRPPFASGSVEQFRFDASDTIGAMVDGCTALKPWAFRQNGRVMLHGRDGRAHEIAREHWDRVRLREGQTITLHVNLQGGGGQNSDKSGLGTAVAIIAFVAATIVTGGAAAPLLGSFFAAGQLGAQLLATGILLAGSLAAAALTGPPVQSDKNKAEPEASAASVDGNVLSRGAFIPRVIGTRLIYPPFMCQPLVYRDGDDEWVEAIVGLAGPHQLDDIRFGDTPIDGASNIQYEIREGWDDDLPVSLITRYAKVETPQAEMRAHDLDENSESGKKLADQVDPSASLPQWIRFRAIECDEVRFEMSLPSGLWNQANANQVQGVALRVRIRAQGDTDWINLPELHLANNKPKEVRQTLVLKWADEALPRRNPAKKAGWVAAYNSVPAPDNGLTDGWDADAMFSGSTAGSSSYRYGFAGDGLTDVRRVSLSQSEAIIYLDSGTIAPGPVEIEVKRSMTYSFTNAEMADYQLAGGATVYDPFGYVITSGEAEVFRAISGVSDQLYILRQSAIRNDHPINGGQQGSRLALIAIRAKNRALGKISVQASGYVRDWTGTAWSNWTTTSNPAPHYRDVLTGRESGDAMPESLIDDDKLVAWRTQCVSGGYTCDMVCEGAGVSEVINFLASCGYARPWASEKYGVIRDYDRSAESPVQIFGPRNANSLSMSKAFARLPDAFRVKYRNADDDDREAEIIVYRPDKGQVADPRFEEVNYVGITAEAPAIARAEFDLNQAKYRSAFWSWNSPAEALVCQRGDLVGLNHWVIQRQQASARIAGLEFDGTDLVAVILDAPVQCWNEPDFTEVADVTLVADVIDVGRQTGIAIRQSDGSLVTKALAGSSGSRSVLEFTTAFTPDNDSDGFPKIRDGNLVTIGDLGSEYRRLIVIGIQPKDGMAFSITAAAEAPQLWAA</sequence>
<keyword evidence="1" id="KW-1133">Transmembrane helix</keyword>
<gene>
    <name evidence="2" type="ORF">CSC94_05860</name>
</gene>
<proteinExistence type="predicted"/>
<comment type="caution">
    <text evidence="2">The sequence shown here is derived from an EMBL/GenBank/DDBJ whole genome shotgun (WGS) entry which is preliminary data.</text>
</comment>
<feature type="transmembrane region" description="Helical" evidence="1">
    <location>
        <begin position="135"/>
        <end position="153"/>
    </location>
</feature>
<dbReference type="Proteomes" id="UP000221168">
    <property type="component" value="Unassembled WGS sequence"/>
</dbReference>
<dbReference type="RefSeq" id="WP_099304782.1">
    <property type="nucleotide sequence ID" value="NZ_PDVP01000002.1"/>
</dbReference>
<dbReference type="OrthoDB" id="7349961at2"/>
<keyword evidence="1" id="KW-0472">Membrane</keyword>
<evidence type="ECO:0000313" key="2">
    <source>
        <dbReference type="EMBL" id="PHP68175.1"/>
    </source>
</evidence>